<dbReference type="EMBL" id="ACKP02000027">
    <property type="protein sequence ID" value="EEX77119.1"/>
    <property type="molecule type" value="Genomic_DNA"/>
</dbReference>
<dbReference type="KEGG" id="ssg:Selsp_0112"/>
<gene>
    <name evidence="2" type="ordered locus">Selsp_0112</name>
    <name evidence="3" type="ORF">SELSPUOL_01449</name>
</gene>
<proteinExistence type="predicted"/>
<dbReference type="HOGENOM" id="CLU_727390_0_0_9"/>
<evidence type="ECO:0000313" key="2">
    <source>
        <dbReference type="EMBL" id="AEB99091.1"/>
    </source>
</evidence>
<name>C9LVF6_SELS3</name>
<dbReference type="Proteomes" id="UP000003505">
    <property type="component" value="Unassembled WGS sequence"/>
</dbReference>
<keyword evidence="5" id="KW-1185">Reference proteome</keyword>
<dbReference type="AlphaFoldDB" id="C9LVF6"/>
<reference evidence="2 5" key="2">
    <citation type="submission" date="2011-04" db="EMBL/GenBank/DDBJ databases">
        <title>The complete genome of Selenomonas sputigena DSM 20758.</title>
        <authorList>
            <consortium name="US DOE Joint Genome Institute (JGI-PGF)"/>
            <person name="Lucas S."/>
            <person name="Copeland A."/>
            <person name="Lapidus A."/>
            <person name="Bruce D."/>
            <person name="Goodwin L."/>
            <person name="Pitluck S."/>
            <person name="Peters L."/>
            <person name="Kyrpides N."/>
            <person name="Mavromatis K."/>
            <person name="Ivanova N."/>
            <person name="Ovchinnikova G."/>
            <person name="Teshima H."/>
            <person name="Detter J.C."/>
            <person name="Tapia R."/>
            <person name="Han C."/>
            <person name="Land M."/>
            <person name="Hauser L."/>
            <person name="Markowitz V."/>
            <person name="Cheng J.-F."/>
            <person name="Hugenholtz P."/>
            <person name="Woyke T."/>
            <person name="Wu D."/>
            <person name="Gronow S."/>
            <person name="Wellnitz S."/>
            <person name="Schneider S."/>
            <person name="Klenk H.-P."/>
            <person name="Eisen J.A."/>
        </authorList>
    </citation>
    <scope>NUCLEOTIDE SEQUENCE [LARGE SCALE GENOMIC DNA]</scope>
    <source>
        <strain evidence="2">ATCC 35185</strain>
        <strain evidence="5">ATCC 35185 / DSM 20758 / VPI D19B-28</strain>
    </source>
</reference>
<reference evidence="3 4" key="1">
    <citation type="submission" date="2009-09" db="EMBL/GenBank/DDBJ databases">
        <authorList>
            <person name="Weinstock G."/>
            <person name="Sodergren E."/>
            <person name="Clifton S."/>
            <person name="Fulton L."/>
            <person name="Fulton B."/>
            <person name="Courtney L."/>
            <person name="Fronick C."/>
            <person name="Harrison M."/>
            <person name="Strong C."/>
            <person name="Farmer C."/>
            <person name="Delahaunty K."/>
            <person name="Markovic C."/>
            <person name="Hall O."/>
            <person name="Minx P."/>
            <person name="Tomlinson C."/>
            <person name="Mitreva M."/>
            <person name="Nelson J."/>
            <person name="Hou S."/>
            <person name="Wollam A."/>
            <person name="Pepin K.H."/>
            <person name="Johnson M."/>
            <person name="Bhonagiri V."/>
            <person name="Nash W.E."/>
            <person name="Warren W."/>
            <person name="Chinwalla A."/>
            <person name="Mardis E.R."/>
            <person name="Wilson R.K."/>
        </authorList>
    </citation>
    <scope>NUCLEOTIDE SEQUENCE [LARGE SCALE GENOMIC DNA]</scope>
    <source>
        <strain evidence="3">ATCC 35185</strain>
        <strain evidence="4">ATCC 35185 / DSM 20758 / VPI D19B-28</strain>
    </source>
</reference>
<feature type="region of interest" description="Disordered" evidence="1">
    <location>
        <begin position="322"/>
        <end position="346"/>
    </location>
</feature>
<sequence>MKIQGNGDGSIGMKKGLLQGERLVGNKGHESTIAASQKQKEYVGEPGKSAVSPAYHVSVSKEGKGLAALHGAAAQNGSEAAMQDAAAKQSVEQLDMSGNAHLKPLRAEDLDWATEYERASLAETMRGVESGIGAVLRGAAENPLAVGADIQMYLVRQLNAYGHHQKALGHSLAGDPYLSSVLERLDALDPKGENPLVSEIRSLVSTTMSGKNIELFEKDGHSDLVRRYCAYLGIHMGDAMKVKDKAGDYFNDKTAIYAFFQEMSRKAKCTEELLEAMLGDRAGEKVEERERSSDLSQLIAERKSGLEDGMTVYKESLRKLHRADGDAGEGEDGKLSERERAEEKKSLIPSVTGYDWQRISEKYLHENPELAAIFADNGMG</sequence>
<dbReference type="STRING" id="546271.Selsp_0112"/>
<protein>
    <submittedName>
        <fullName evidence="3">Uncharacterized protein</fullName>
    </submittedName>
</protein>
<evidence type="ECO:0000313" key="3">
    <source>
        <dbReference type="EMBL" id="EEX77119.1"/>
    </source>
</evidence>
<organism evidence="3 4">
    <name type="scientific">Selenomonas sputigena (strain ATCC 35185 / DSM 20758 / CCUG 44933 / VPI D19B-28)</name>
    <dbReference type="NCBI Taxonomy" id="546271"/>
    <lineage>
        <taxon>Bacteria</taxon>
        <taxon>Bacillati</taxon>
        <taxon>Bacillota</taxon>
        <taxon>Negativicutes</taxon>
        <taxon>Selenomonadales</taxon>
        <taxon>Selenomonadaceae</taxon>
        <taxon>Selenomonas</taxon>
    </lineage>
</organism>
<evidence type="ECO:0000313" key="4">
    <source>
        <dbReference type="Proteomes" id="UP000003505"/>
    </source>
</evidence>
<dbReference type="Proteomes" id="UP000011124">
    <property type="component" value="Chromosome"/>
</dbReference>
<dbReference type="EMBL" id="CP002637">
    <property type="protein sequence ID" value="AEB99091.1"/>
    <property type="molecule type" value="Genomic_DNA"/>
</dbReference>
<evidence type="ECO:0000313" key="5">
    <source>
        <dbReference type="Proteomes" id="UP000011124"/>
    </source>
</evidence>
<dbReference type="RefSeq" id="WP_006192747.1">
    <property type="nucleotide sequence ID" value="NC_015437.1"/>
</dbReference>
<evidence type="ECO:0000256" key="1">
    <source>
        <dbReference type="SAM" id="MobiDB-lite"/>
    </source>
</evidence>
<accession>C9LVF6</accession>